<comment type="caution">
    <text evidence="1">The sequence shown here is derived from an EMBL/GenBank/DDBJ whole genome shotgun (WGS) entry which is preliminary data.</text>
</comment>
<dbReference type="RefSeq" id="WP_126160671.1">
    <property type="nucleotide sequence ID" value="NZ_RQPJ01000001.1"/>
</dbReference>
<dbReference type="EMBL" id="RQPJ01000001">
    <property type="protein sequence ID" value="RTE55368.1"/>
    <property type="molecule type" value="Genomic_DNA"/>
</dbReference>
<evidence type="ECO:0000313" key="1">
    <source>
        <dbReference type="EMBL" id="RTE55368.1"/>
    </source>
</evidence>
<evidence type="ECO:0000313" key="2">
    <source>
        <dbReference type="Proteomes" id="UP000267585"/>
    </source>
</evidence>
<dbReference type="AlphaFoldDB" id="A0A430K8H8"/>
<organism evidence="1 2">
    <name type="scientific">Arenibacter aquaticus</name>
    <dbReference type="NCBI Taxonomy" id="2489054"/>
    <lineage>
        <taxon>Bacteria</taxon>
        <taxon>Pseudomonadati</taxon>
        <taxon>Bacteroidota</taxon>
        <taxon>Flavobacteriia</taxon>
        <taxon>Flavobacteriales</taxon>
        <taxon>Flavobacteriaceae</taxon>
        <taxon>Arenibacter</taxon>
    </lineage>
</organism>
<accession>A0A430K8H8</accession>
<name>A0A430K8H8_9FLAO</name>
<dbReference type="Proteomes" id="UP000267585">
    <property type="component" value="Unassembled WGS sequence"/>
</dbReference>
<protein>
    <submittedName>
        <fullName evidence="1">Uncharacterized protein</fullName>
    </submittedName>
</protein>
<dbReference type="OrthoDB" id="671991at2"/>
<reference evidence="1 2" key="1">
    <citation type="submission" date="2018-11" db="EMBL/GenBank/DDBJ databases">
        <title>Arenibacter aquaticus sp.nov., a marine bacterium isolated from surface seawater in the South China Sea.</title>
        <authorList>
            <person name="Guo J."/>
            <person name="Sun J."/>
        </authorList>
    </citation>
    <scope>NUCLEOTIDE SEQUENCE [LARGE SCALE GENOMIC DNA]</scope>
    <source>
        <strain evidence="1 2">GUO666</strain>
    </source>
</reference>
<dbReference type="Pfam" id="PF20365">
    <property type="entry name" value="DUF6660"/>
    <property type="match status" value="1"/>
</dbReference>
<sequence>MKLVSFLLAVYIVGLAIRPCCQDSYCSDGDTCQLELVDSHHGEQHQDSEHQGSCSPFYTCGNCVGFTFPMVSFSLTPQTVLLPNLVATYNRTFLSEFHMAIWQPPKIG</sequence>
<keyword evidence="2" id="KW-1185">Reference proteome</keyword>
<dbReference type="InterPro" id="IPR046601">
    <property type="entry name" value="DUF6660"/>
</dbReference>
<gene>
    <name evidence="1" type="ORF">EHW67_02010</name>
</gene>
<proteinExistence type="predicted"/>